<dbReference type="SUPFAM" id="SSF53474">
    <property type="entry name" value="alpha/beta-Hydrolases"/>
    <property type="match status" value="1"/>
</dbReference>
<evidence type="ECO:0000256" key="1">
    <source>
        <dbReference type="SAM" id="MobiDB-lite"/>
    </source>
</evidence>
<dbReference type="EMBL" id="JAWRVE010000138">
    <property type="protein sequence ID" value="KAL1854506.1"/>
    <property type="molecule type" value="Genomic_DNA"/>
</dbReference>
<dbReference type="InterPro" id="IPR050585">
    <property type="entry name" value="Xaa-Pro_dipeptidyl-ppase/CocE"/>
</dbReference>
<feature type="domain" description="Peptidase S9 prolyl oligopeptidase catalytic" evidence="2">
    <location>
        <begin position="504"/>
        <end position="712"/>
    </location>
</feature>
<evidence type="ECO:0000313" key="4">
    <source>
        <dbReference type="Proteomes" id="UP001583177"/>
    </source>
</evidence>
<accession>A0ABR3W6T2</accession>
<reference evidence="3 4" key="1">
    <citation type="journal article" date="2024" name="IMA Fungus">
        <title>IMA Genome - F19 : A genome assembly and annotation guide to empower mycologists, including annotated draft genome sequences of Ceratocystis pirilliformis, Diaporthe australafricana, Fusarium ophioides, Paecilomyces lecythidis, and Sporothrix stenoceras.</title>
        <authorList>
            <person name="Aylward J."/>
            <person name="Wilson A.M."/>
            <person name="Visagie C.M."/>
            <person name="Spraker J."/>
            <person name="Barnes I."/>
            <person name="Buitendag C."/>
            <person name="Ceriani C."/>
            <person name="Del Mar Angel L."/>
            <person name="du Plessis D."/>
            <person name="Fuchs T."/>
            <person name="Gasser K."/>
            <person name="Kramer D."/>
            <person name="Li W."/>
            <person name="Munsamy K."/>
            <person name="Piso A."/>
            <person name="Price J.L."/>
            <person name="Sonnekus B."/>
            <person name="Thomas C."/>
            <person name="van der Nest A."/>
            <person name="van Dijk A."/>
            <person name="van Heerden A."/>
            <person name="van Vuuren N."/>
            <person name="Yilmaz N."/>
            <person name="Duong T.A."/>
            <person name="van der Merwe N.A."/>
            <person name="Wingfield M.J."/>
            <person name="Wingfield B.D."/>
        </authorList>
    </citation>
    <scope>NUCLEOTIDE SEQUENCE [LARGE SCALE GENOMIC DNA]</scope>
    <source>
        <strain evidence="3 4">CMW 18300</strain>
    </source>
</reference>
<feature type="region of interest" description="Disordered" evidence="1">
    <location>
        <begin position="23"/>
        <end position="47"/>
    </location>
</feature>
<organism evidence="3 4">
    <name type="scientific">Diaporthe australafricana</name>
    <dbReference type="NCBI Taxonomy" id="127596"/>
    <lineage>
        <taxon>Eukaryota</taxon>
        <taxon>Fungi</taxon>
        <taxon>Dikarya</taxon>
        <taxon>Ascomycota</taxon>
        <taxon>Pezizomycotina</taxon>
        <taxon>Sordariomycetes</taxon>
        <taxon>Sordariomycetidae</taxon>
        <taxon>Diaporthales</taxon>
        <taxon>Diaporthaceae</taxon>
        <taxon>Diaporthe</taxon>
    </lineage>
</organism>
<name>A0ABR3W6T2_9PEZI</name>
<proteinExistence type="predicted"/>
<sequence>MVLKTIAPYGSWESPFSIDDATAGSKTLSSPKGDVNNPASNGYCRQADNPRQIQTGRAFFLESKADGSNTIVEVLAPEDTSSNNHKLRYILPDGHGVSTSVYEYGGGAYEVLPAPPPPPPPIVQGTQHHIIFSDASDGKAVKILEGDRTLEGGYRRRVRTVVGGTPWLRYAEFAACRTSRWVLAVQEDHSLPEPKDVRNYLVAIHVDTRQVRRLAEGADFYSSPRYSADGAWVSWRSWNHPDMPWESSVLSWARVAGENLPGGLVLESSFIVAGGEPGEAVGESAWGLDGALYWTQESEGSDWRQMWRQWPEDGGQAERLKLKGLEEVEIGDCSMLMGGHTFDFLSKKSMVLSYTKYATNSTVHVDLETLEVTPLDDIPLTSMRGDVLHAITPTSFLIIGSGTIHPSGVYHCHLNQNLSVDMTQVHTADDKKIPANLVSTPEHIWLKSTKDNPKRPVHGFYWPPHNPKFAAPAGELPPLLINPHGGPTGHTPPGLKVGGIGGGNAQFWTSRGFAYFAINYTGSSGHGRSYRQRLAGEWGVLDRDDVVEVVRQLCDETGRADRARVGIHGGSAGGYNVLQSLVWHPDVFAAGVCYCGVSDVKALAEGTHKLESHYLEGLLYKPGMSEEEKREVERERSPVLHAGRIRAPLLLLHGDKDTVVPIEQSYEIERKVRERGGDVKMVVAPGDGHMFLMEKSKRMALEAEVQWWMRTLARK</sequence>
<evidence type="ECO:0000259" key="2">
    <source>
        <dbReference type="Pfam" id="PF00326"/>
    </source>
</evidence>
<dbReference type="InterPro" id="IPR029058">
    <property type="entry name" value="AB_hydrolase_fold"/>
</dbReference>
<keyword evidence="4" id="KW-1185">Reference proteome</keyword>
<evidence type="ECO:0000313" key="3">
    <source>
        <dbReference type="EMBL" id="KAL1854506.1"/>
    </source>
</evidence>
<dbReference type="Pfam" id="PF00326">
    <property type="entry name" value="Peptidase_S9"/>
    <property type="match status" value="1"/>
</dbReference>
<dbReference type="Gene3D" id="3.40.50.1820">
    <property type="entry name" value="alpha/beta hydrolase"/>
    <property type="match status" value="1"/>
</dbReference>
<gene>
    <name evidence="3" type="ORF">Daus18300_011427</name>
</gene>
<dbReference type="PANTHER" id="PTHR43056">
    <property type="entry name" value="PEPTIDASE S9 PROLYL OLIGOPEPTIDASE"/>
    <property type="match status" value="1"/>
</dbReference>
<comment type="caution">
    <text evidence="3">The sequence shown here is derived from an EMBL/GenBank/DDBJ whole genome shotgun (WGS) entry which is preliminary data.</text>
</comment>
<dbReference type="PANTHER" id="PTHR43056:SF5">
    <property type="entry name" value="PEPTIDASE S9 PROLYL OLIGOPEPTIDASE CATALYTIC DOMAIN-CONTAINING PROTEIN"/>
    <property type="match status" value="1"/>
</dbReference>
<protein>
    <recommendedName>
        <fullName evidence="2">Peptidase S9 prolyl oligopeptidase catalytic domain-containing protein</fullName>
    </recommendedName>
</protein>
<dbReference type="Proteomes" id="UP001583177">
    <property type="component" value="Unassembled WGS sequence"/>
</dbReference>
<dbReference type="InterPro" id="IPR001375">
    <property type="entry name" value="Peptidase_S9_cat"/>
</dbReference>